<dbReference type="InterPro" id="IPR013783">
    <property type="entry name" value="Ig-like_fold"/>
</dbReference>
<dbReference type="EMBL" id="JACDQQ010002208">
    <property type="protein sequence ID" value="MBA0087831.1"/>
    <property type="molecule type" value="Genomic_DNA"/>
</dbReference>
<feature type="non-terminal residue" evidence="2">
    <location>
        <position position="504"/>
    </location>
</feature>
<gene>
    <name evidence="2" type="ORF">HRJ53_22830</name>
</gene>
<dbReference type="SUPFAM" id="SSF49478">
    <property type="entry name" value="Cna protein B-type domain"/>
    <property type="match status" value="1"/>
</dbReference>
<dbReference type="AlphaFoldDB" id="A0A7V8NUY7"/>
<dbReference type="GO" id="GO:0004180">
    <property type="term" value="F:carboxypeptidase activity"/>
    <property type="evidence" value="ECO:0007669"/>
    <property type="project" value="UniProtKB-KW"/>
</dbReference>
<comment type="caution">
    <text evidence="2">The sequence shown here is derived from an EMBL/GenBank/DDBJ whole genome shotgun (WGS) entry which is preliminary data.</text>
</comment>
<protein>
    <submittedName>
        <fullName evidence="2">Carboxypeptidase regulatory-like domain-containing protein</fullName>
    </submittedName>
</protein>
<evidence type="ECO:0000313" key="3">
    <source>
        <dbReference type="Proteomes" id="UP000567293"/>
    </source>
</evidence>
<reference evidence="2" key="1">
    <citation type="submission" date="2020-06" db="EMBL/GenBank/DDBJ databases">
        <title>Legume-microbial interactions unlock mineral nutrients during tropical forest succession.</title>
        <authorList>
            <person name="Epihov D.Z."/>
        </authorList>
    </citation>
    <scope>NUCLEOTIDE SEQUENCE [LARGE SCALE GENOMIC DNA]</scope>
    <source>
        <strain evidence="2">Pan2503</strain>
    </source>
</reference>
<sequence length="504" mass="53624">MFDLLRATRFRFLALGLILLHSSATLGAQSPNAEQSNSPATKFKIAGTIVNALSGAPIGKARVSIFDTGNRANPASMITSESGHFEFPGLKAGKFSLQGAKRGFISAAYDQHEQYSTAIVTGAGLDTESLVLRLTPLALLAGQIFDEAGDPVRHAGITLYQENHAGGLDRIIPVSRASTDDQGSYEFPSLAPGNYFVSVAAKPWYGIHPVSSSSEGTANPPPGVASSLDVAYPTTYYSGATEADGATAIPVRGGDRLQIDVHLNPVPALHLVFRVPNDQQGFSGPVFQKRVFDTVENVQTEGMQSVAPGVYELTGIPAGRYIVHRSEPKTRQLLQSNEIDLARNGQELDESISEPAGAAKLSVKLPRGDQFPKQFSIALQDSRRRTVAFRPVDTAGEVTFGDLPAGKYAILVFSATKAYSVVRTSSQGVETAGHELNVTPGASLDVTVFLAGGVVTLEGFAKRGEKPMAGVMVILVPKDPESHQEMFRRDQSDLDGSFALLGVI</sequence>
<proteinExistence type="predicted"/>
<keyword evidence="1" id="KW-0732">Signal</keyword>
<dbReference type="Gene3D" id="2.60.40.1120">
    <property type="entry name" value="Carboxypeptidase-like, regulatory domain"/>
    <property type="match status" value="1"/>
</dbReference>
<dbReference type="Pfam" id="PF13620">
    <property type="entry name" value="CarboxypepD_reg"/>
    <property type="match status" value="1"/>
</dbReference>
<evidence type="ECO:0000313" key="2">
    <source>
        <dbReference type="EMBL" id="MBA0087831.1"/>
    </source>
</evidence>
<feature type="chain" id="PRO_5030508817" evidence="1">
    <location>
        <begin position="29"/>
        <end position="504"/>
    </location>
</feature>
<feature type="signal peptide" evidence="1">
    <location>
        <begin position="1"/>
        <end position="28"/>
    </location>
</feature>
<organism evidence="2 3">
    <name type="scientific">Candidatus Acidiferrum panamense</name>
    <dbReference type="NCBI Taxonomy" id="2741543"/>
    <lineage>
        <taxon>Bacteria</taxon>
        <taxon>Pseudomonadati</taxon>
        <taxon>Acidobacteriota</taxon>
        <taxon>Terriglobia</taxon>
        <taxon>Candidatus Acidiferrales</taxon>
        <taxon>Candidatus Acidiferrum</taxon>
    </lineage>
</organism>
<evidence type="ECO:0000256" key="1">
    <source>
        <dbReference type="SAM" id="SignalP"/>
    </source>
</evidence>
<dbReference type="Gene3D" id="2.60.40.10">
    <property type="entry name" value="Immunoglobulins"/>
    <property type="match status" value="1"/>
</dbReference>
<dbReference type="Proteomes" id="UP000567293">
    <property type="component" value="Unassembled WGS sequence"/>
</dbReference>
<name>A0A7V8NUY7_9BACT</name>
<keyword evidence="3" id="KW-1185">Reference proteome</keyword>
<dbReference type="InterPro" id="IPR008969">
    <property type="entry name" value="CarboxyPept-like_regulatory"/>
</dbReference>
<accession>A0A7V8NUY7</accession>
<dbReference type="SUPFAM" id="SSF49464">
    <property type="entry name" value="Carboxypeptidase regulatory domain-like"/>
    <property type="match status" value="1"/>
</dbReference>